<dbReference type="PANTHER" id="PTHR32432">
    <property type="entry name" value="CELL DIVISION PROTEIN FTSA-RELATED"/>
    <property type="match status" value="1"/>
</dbReference>
<evidence type="ECO:0000256" key="4">
    <source>
        <dbReference type="ARBA" id="ARBA00023306"/>
    </source>
</evidence>
<dbReference type="GO" id="GO:0032153">
    <property type="term" value="C:cell division site"/>
    <property type="evidence" value="ECO:0007669"/>
    <property type="project" value="TreeGrafter"/>
</dbReference>
<dbReference type="PANTHER" id="PTHR32432:SF4">
    <property type="entry name" value="CELL DIVISION PROTEIN FTSA"/>
    <property type="match status" value="1"/>
</dbReference>
<dbReference type="EMBL" id="FPHR01000010">
    <property type="protein sequence ID" value="SFV76901.1"/>
    <property type="molecule type" value="Genomic_DNA"/>
</dbReference>
<keyword evidence="4" id="KW-0131">Cell cycle</keyword>
<dbReference type="Pfam" id="PF14450">
    <property type="entry name" value="FtsA"/>
    <property type="match status" value="1"/>
</dbReference>
<dbReference type="NCBIfam" id="TIGR01174">
    <property type="entry name" value="ftsA"/>
    <property type="match status" value="1"/>
</dbReference>
<gene>
    <name evidence="6" type="ORF">MNB_SUP05-4-834</name>
</gene>
<evidence type="ECO:0000256" key="2">
    <source>
        <dbReference type="ARBA" id="ARBA00022618"/>
    </source>
</evidence>
<dbReference type="HAMAP" id="MF_02033">
    <property type="entry name" value="FtsA"/>
    <property type="match status" value="1"/>
</dbReference>
<keyword evidence="1" id="KW-1003">Cell membrane</keyword>
<dbReference type="GO" id="GO:0009898">
    <property type="term" value="C:cytoplasmic side of plasma membrane"/>
    <property type="evidence" value="ECO:0007669"/>
    <property type="project" value="TreeGrafter"/>
</dbReference>
<dbReference type="InterPro" id="IPR003494">
    <property type="entry name" value="SHS2_FtsA"/>
</dbReference>
<organism evidence="6">
    <name type="scientific">hydrothermal vent metagenome</name>
    <dbReference type="NCBI Taxonomy" id="652676"/>
    <lineage>
        <taxon>unclassified sequences</taxon>
        <taxon>metagenomes</taxon>
        <taxon>ecological metagenomes</taxon>
    </lineage>
</organism>
<dbReference type="GO" id="GO:0051301">
    <property type="term" value="P:cell division"/>
    <property type="evidence" value="ECO:0007669"/>
    <property type="project" value="UniProtKB-KW"/>
</dbReference>
<dbReference type="Pfam" id="PF02491">
    <property type="entry name" value="SHS2_FTSA"/>
    <property type="match status" value="1"/>
</dbReference>
<dbReference type="SUPFAM" id="SSF53067">
    <property type="entry name" value="Actin-like ATPase domain"/>
    <property type="match status" value="2"/>
</dbReference>
<proteinExistence type="inferred from homology"/>
<evidence type="ECO:0000259" key="5">
    <source>
        <dbReference type="SMART" id="SM00842"/>
    </source>
</evidence>
<reference evidence="6" key="1">
    <citation type="submission" date="2016-10" db="EMBL/GenBank/DDBJ databases">
        <authorList>
            <person name="de Groot N.N."/>
        </authorList>
    </citation>
    <scope>NUCLEOTIDE SEQUENCE</scope>
</reference>
<accession>A0A1W1D8F0</accession>
<dbReference type="InterPro" id="IPR050696">
    <property type="entry name" value="FtsA/MreB"/>
</dbReference>
<evidence type="ECO:0000256" key="1">
    <source>
        <dbReference type="ARBA" id="ARBA00022475"/>
    </source>
</evidence>
<name>A0A1W1D8F0_9ZZZZ</name>
<dbReference type="PIRSF" id="PIRSF003101">
    <property type="entry name" value="FtsA"/>
    <property type="match status" value="1"/>
</dbReference>
<evidence type="ECO:0000256" key="3">
    <source>
        <dbReference type="ARBA" id="ARBA00023136"/>
    </source>
</evidence>
<sequence length="403" mass="44585">MSNSENFGSIDIGSSKIVMLIADFEEEKYHAIGGLSRVSQGVQDGKIVNLESVAKIIKEMHQEAKKKYANIKWFNVNISDLHLITSNQNRQISFNGRSKVITKADVIRAIENSTAGAVAANKTKLPAIVNNFTVDDKMVDYPIGMKAEVLGVEVHLSTVSNQSLNNIKHCLDACDIGTDTIVLDSIASSAVCVSQEDKNAGVCLLDIGAAVSNISVFSKGGVTFSQVFKIGGNTVTDNISQAFNTSFKEAERLKLDYGMVQLDPTHKDGLIEFSQIDSNESYYLSRHELIKVIEDVYQEITSLIKKSLKNEKLDRALKSGFLIIGGASKIENCESFLLKQFKTRTKMAKINRDLVSGNESLLNDINYYSAFGLLTFNGVEFYLEEVERIKDGKWDGFKKIFDL</sequence>
<dbReference type="InterPro" id="IPR043129">
    <property type="entry name" value="ATPase_NBD"/>
</dbReference>
<dbReference type="InterPro" id="IPR020823">
    <property type="entry name" value="Cell_div_FtsA"/>
</dbReference>
<dbReference type="AlphaFoldDB" id="A0A1W1D8F0"/>
<protein>
    <submittedName>
        <fullName evidence="6">Cell division protein FtsA</fullName>
    </submittedName>
</protein>
<feature type="domain" description="SHS2" evidence="5">
    <location>
        <begin position="7"/>
        <end position="192"/>
    </location>
</feature>
<evidence type="ECO:0000313" key="6">
    <source>
        <dbReference type="EMBL" id="SFV76901.1"/>
    </source>
</evidence>
<keyword evidence="2 6" id="KW-0132">Cell division</keyword>
<keyword evidence="3" id="KW-0472">Membrane</keyword>
<dbReference type="SMART" id="SM00842">
    <property type="entry name" value="FtsA"/>
    <property type="match status" value="1"/>
</dbReference>
<dbReference type="Gene3D" id="3.30.420.40">
    <property type="match status" value="2"/>
</dbReference>